<keyword evidence="3" id="KW-1185">Reference proteome</keyword>
<dbReference type="Proteomes" id="UP000027195">
    <property type="component" value="Unassembled WGS sequence"/>
</dbReference>
<organism evidence="2 3">
    <name type="scientific">Botryobasidium botryosum (strain FD-172 SS1)</name>
    <dbReference type="NCBI Taxonomy" id="930990"/>
    <lineage>
        <taxon>Eukaryota</taxon>
        <taxon>Fungi</taxon>
        <taxon>Dikarya</taxon>
        <taxon>Basidiomycota</taxon>
        <taxon>Agaricomycotina</taxon>
        <taxon>Agaricomycetes</taxon>
        <taxon>Cantharellales</taxon>
        <taxon>Botryobasidiaceae</taxon>
        <taxon>Botryobasidium</taxon>
    </lineage>
</organism>
<dbReference type="Gene3D" id="3.40.50.10330">
    <property type="entry name" value="Probable inorganic polyphosphate/atp-NAD kinase, domain 1"/>
    <property type="match status" value="1"/>
</dbReference>
<dbReference type="InParanoid" id="A0A067M9L9"/>
<dbReference type="OrthoDB" id="336240at2759"/>
<dbReference type="PROSITE" id="PS50146">
    <property type="entry name" value="DAGK"/>
    <property type="match status" value="1"/>
</dbReference>
<evidence type="ECO:0000259" key="1">
    <source>
        <dbReference type="PROSITE" id="PS50146"/>
    </source>
</evidence>
<dbReference type="EMBL" id="KL198051">
    <property type="protein sequence ID" value="KDQ12269.1"/>
    <property type="molecule type" value="Genomic_DNA"/>
</dbReference>
<evidence type="ECO:0000313" key="2">
    <source>
        <dbReference type="EMBL" id="KDQ12269.1"/>
    </source>
</evidence>
<dbReference type="InterPro" id="IPR001206">
    <property type="entry name" value="Diacylglycerol_kinase_cat_dom"/>
</dbReference>
<evidence type="ECO:0000313" key="3">
    <source>
        <dbReference type="Proteomes" id="UP000027195"/>
    </source>
</evidence>
<dbReference type="HOGENOM" id="CLU_048757_0_0_1"/>
<dbReference type="InterPro" id="IPR017438">
    <property type="entry name" value="ATP-NAD_kinase_N"/>
</dbReference>
<dbReference type="STRING" id="930990.A0A067M9L9"/>
<dbReference type="InterPro" id="IPR050187">
    <property type="entry name" value="Lipid_Phosphate_FormReg"/>
</dbReference>
<sequence length="418" mass="44473">MSVLIIQNPVSGEGTAVDLIKNSVIPLLDSHSISHTIQSTTEPGHAGSLALSFLQGRCAEDKESAPKDSPVLILAGGDGTLHEVVNAVGLSAVENSEQIQRVVIVILPCGTANALYSTLFPPSPDGGPYPKLSAKLPAGTDAQTAYKLQSLLSYLDNAGRRRPLVLTHTRVLDKNGDLAPVSGSSILSAVVTSTSLHASILDTAEELRAEVPGVARFSVAAERNIHMWYGSHVQLLPSDSDFDSAPVQRYDPSANKFVELEGMTELEGPYSYFLSTVNVDRLEPTFVITPLAATDPPSPGVMEVILVRPTRDPSFEGDTPEGRKKFVEKIVPVLRGAFQNGAHLGIGYDSEGNIKEDPALQPVAEYYRCAKWIWEPTPGSAGVLVCADGTLVKIPGGGRAICSVVKSFEEGGGFHIWA</sequence>
<feature type="domain" description="DAGKc" evidence="1">
    <location>
        <begin position="1"/>
        <end position="115"/>
    </location>
</feature>
<dbReference type="PANTHER" id="PTHR12358">
    <property type="entry name" value="SPHINGOSINE KINASE"/>
    <property type="match status" value="1"/>
</dbReference>
<protein>
    <recommendedName>
        <fullName evidence="1">DAGKc domain-containing protein</fullName>
    </recommendedName>
</protein>
<gene>
    <name evidence="2" type="ORF">BOTBODRAFT_113248</name>
</gene>
<dbReference type="PANTHER" id="PTHR12358:SF105">
    <property type="entry name" value="DAGKC DOMAIN-CONTAINING PROTEIN"/>
    <property type="match status" value="1"/>
</dbReference>
<dbReference type="GO" id="GO:0005737">
    <property type="term" value="C:cytoplasm"/>
    <property type="evidence" value="ECO:0007669"/>
    <property type="project" value="TreeGrafter"/>
</dbReference>
<dbReference type="GO" id="GO:0046512">
    <property type="term" value="P:sphingosine biosynthetic process"/>
    <property type="evidence" value="ECO:0007669"/>
    <property type="project" value="TreeGrafter"/>
</dbReference>
<dbReference type="Pfam" id="PF00781">
    <property type="entry name" value="DAGK_cat"/>
    <property type="match status" value="1"/>
</dbReference>
<reference evidence="3" key="1">
    <citation type="journal article" date="2014" name="Proc. Natl. Acad. Sci. U.S.A.">
        <title>Extensive sampling of basidiomycete genomes demonstrates inadequacy of the white-rot/brown-rot paradigm for wood decay fungi.</title>
        <authorList>
            <person name="Riley R."/>
            <person name="Salamov A.A."/>
            <person name="Brown D.W."/>
            <person name="Nagy L.G."/>
            <person name="Floudas D."/>
            <person name="Held B.W."/>
            <person name="Levasseur A."/>
            <person name="Lombard V."/>
            <person name="Morin E."/>
            <person name="Otillar R."/>
            <person name="Lindquist E.A."/>
            <person name="Sun H."/>
            <person name="LaButti K.M."/>
            <person name="Schmutz J."/>
            <person name="Jabbour D."/>
            <person name="Luo H."/>
            <person name="Baker S.E."/>
            <person name="Pisabarro A.G."/>
            <person name="Walton J.D."/>
            <person name="Blanchette R.A."/>
            <person name="Henrissat B."/>
            <person name="Martin F."/>
            <person name="Cullen D."/>
            <person name="Hibbett D.S."/>
            <person name="Grigoriev I.V."/>
        </authorList>
    </citation>
    <scope>NUCLEOTIDE SEQUENCE [LARGE SCALE GENOMIC DNA]</scope>
    <source>
        <strain evidence="3">FD-172 SS1</strain>
    </source>
</reference>
<dbReference type="GO" id="GO:0001727">
    <property type="term" value="F:lipid kinase activity"/>
    <property type="evidence" value="ECO:0007669"/>
    <property type="project" value="TreeGrafter"/>
</dbReference>
<dbReference type="SUPFAM" id="SSF111331">
    <property type="entry name" value="NAD kinase/diacylglycerol kinase-like"/>
    <property type="match status" value="1"/>
</dbReference>
<dbReference type="AlphaFoldDB" id="A0A067M9L9"/>
<accession>A0A067M9L9</accession>
<proteinExistence type="predicted"/>
<dbReference type="InterPro" id="IPR016064">
    <property type="entry name" value="NAD/diacylglycerol_kinase_sf"/>
</dbReference>
<name>A0A067M9L9_BOTB1</name>
<dbReference type="GO" id="GO:0016020">
    <property type="term" value="C:membrane"/>
    <property type="evidence" value="ECO:0007669"/>
    <property type="project" value="TreeGrafter"/>
</dbReference>